<accession>A0A9P8L6W3</accession>
<name>A0A9P8L6W3_9PEZI</name>
<evidence type="ECO:0000313" key="3">
    <source>
        <dbReference type="EMBL" id="KAH0551399.1"/>
    </source>
</evidence>
<keyword evidence="4" id="KW-1185">Reference proteome</keyword>
<comment type="caution">
    <text evidence="3">The sequence shown here is derived from an EMBL/GenBank/DDBJ whole genome shotgun (WGS) entry which is preliminary data.</text>
</comment>
<dbReference type="InterPro" id="IPR009003">
    <property type="entry name" value="Peptidase_S1_PA"/>
</dbReference>
<proteinExistence type="predicted"/>
<dbReference type="SUPFAM" id="SSF50494">
    <property type="entry name" value="Trypsin-like serine proteases"/>
    <property type="match status" value="1"/>
</dbReference>
<dbReference type="Proteomes" id="UP000750711">
    <property type="component" value="Unassembled WGS sequence"/>
</dbReference>
<gene>
    <name evidence="3" type="ORF">GP486_007386</name>
</gene>
<dbReference type="InterPro" id="IPR043504">
    <property type="entry name" value="Peptidase_S1_PA_chymotrypsin"/>
</dbReference>
<evidence type="ECO:0000313" key="4">
    <source>
        <dbReference type="Proteomes" id="UP000750711"/>
    </source>
</evidence>
<organism evidence="3 4">
    <name type="scientific">Trichoglossum hirsutum</name>
    <dbReference type="NCBI Taxonomy" id="265104"/>
    <lineage>
        <taxon>Eukaryota</taxon>
        <taxon>Fungi</taxon>
        <taxon>Dikarya</taxon>
        <taxon>Ascomycota</taxon>
        <taxon>Pezizomycotina</taxon>
        <taxon>Geoglossomycetes</taxon>
        <taxon>Geoglossales</taxon>
        <taxon>Geoglossaceae</taxon>
        <taxon>Trichoglossum</taxon>
    </lineage>
</organism>
<sequence length="571" mass="63256">MSIPSYSIPCSRTRDSSGSTDATTATAVTSIEEPSFPKIGSFSETNRLTDKYPNAYNDFYGSGTPCVFKSGPDWHVPEGPEAQRNIREARPVYRHAIGSTWLSIGKRIYQGLDSAGVRWTSINPLAYADVGKAVPFCSFILSIGVEPYSLSYDVAVTAAAFIKEILAGAGFPTIEVAFVESIVTRSVTARHKLLSFNILDDVPDLRKPFTAILGLSIAPLEYPHFEGTGALYFRLGKDEKRIAILTCAHVARPPPIYANTGMTRRNNSQAHEKFIALGSMGYSNAVDAMTDTISHLVGSIKKWNKLLARLGEPVEGENSKAIKKREEYLELVAKATNKIEEVNAIHDEVTKRRTTYKNRVIGFVLHSEKIEVSVEPHNFIKDWALIELYDDVIDWPTFKGNKVYIGGNPSNPDFGEIMFPQVVDRADYHDPEDDLLQAYGVVKDAEIRDPQQLDVHGEKCLLVVKNGLATGTTFGRTNGLESFTRVYRGHSIEHTSIEIAVLPYDKKRGKFSHAGDSGSIVLTRDGRIVGILTGGAGLSDENDITYLTPYWWVEQQIKAKYPGCFLYEVVQ</sequence>
<evidence type="ECO:0000256" key="2">
    <source>
        <dbReference type="SAM" id="MobiDB-lite"/>
    </source>
</evidence>
<dbReference type="AlphaFoldDB" id="A0A9P8L6W3"/>
<reference evidence="3" key="1">
    <citation type="submission" date="2021-03" db="EMBL/GenBank/DDBJ databases">
        <title>Comparative genomics and phylogenomic investigation of the class Geoglossomycetes provide insights into ecological specialization and systematics.</title>
        <authorList>
            <person name="Melie T."/>
            <person name="Pirro S."/>
            <person name="Miller A.N."/>
            <person name="Quandt A."/>
        </authorList>
    </citation>
    <scope>NUCLEOTIDE SEQUENCE</scope>
    <source>
        <strain evidence="3">CAQ_001_2017</strain>
    </source>
</reference>
<protein>
    <submittedName>
        <fullName evidence="3">Uncharacterized protein</fullName>
    </submittedName>
</protein>
<evidence type="ECO:0000256" key="1">
    <source>
        <dbReference type="SAM" id="Coils"/>
    </source>
</evidence>
<feature type="region of interest" description="Disordered" evidence="2">
    <location>
        <begin position="1"/>
        <end position="22"/>
    </location>
</feature>
<feature type="compositionally biased region" description="Polar residues" evidence="2">
    <location>
        <begin position="1"/>
        <end position="10"/>
    </location>
</feature>
<dbReference type="Gene3D" id="2.40.10.10">
    <property type="entry name" value="Trypsin-like serine proteases"/>
    <property type="match status" value="1"/>
</dbReference>
<dbReference type="EMBL" id="JAGHQM010002054">
    <property type="protein sequence ID" value="KAH0551399.1"/>
    <property type="molecule type" value="Genomic_DNA"/>
</dbReference>
<feature type="coiled-coil region" evidence="1">
    <location>
        <begin position="325"/>
        <end position="352"/>
    </location>
</feature>
<keyword evidence="1" id="KW-0175">Coiled coil</keyword>